<name>A0A1S6IM33_9LACT</name>
<dbReference type="STRING" id="708126.BW727_100186"/>
<keyword evidence="5 10" id="KW-0732">Signal</keyword>
<dbReference type="PANTHER" id="PTHR30036">
    <property type="entry name" value="D-XYLOSE-BINDING PERIPLASMIC PROTEIN"/>
    <property type="match status" value="1"/>
</dbReference>
<keyword evidence="6" id="KW-0574">Periplasm</keyword>
<evidence type="ECO:0000256" key="2">
    <source>
        <dbReference type="ARBA" id="ARBA00022448"/>
    </source>
</evidence>
<keyword evidence="2" id="KW-0813">Transport</keyword>
<evidence type="ECO:0000313" key="12">
    <source>
        <dbReference type="EMBL" id="AQS52595.1"/>
    </source>
</evidence>
<evidence type="ECO:0000256" key="4">
    <source>
        <dbReference type="ARBA" id="ARBA00022723"/>
    </source>
</evidence>
<reference evidence="12 13" key="1">
    <citation type="journal article" date="2014" name="Int. J. Syst. Evol. Microbiol.">
        <title>Jeotgalibaca dankookensis gen. nov., sp. nov., a member of the family Carnobacteriaceae, isolated from seujeot (Korean traditional food).</title>
        <authorList>
            <person name="Lee D.G."/>
            <person name="Trujillo M.E."/>
            <person name="Kang H."/>
            <person name="Ahn T.Y."/>
        </authorList>
    </citation>
    <scope>NUCLEOTIDE SEQUENCE [LARGE SCALE GENOMIC DNA]</scope>
    <source>
        <strain evidence="12 13">EX-07</strain>
    </source>
</reference>
<dbReference type="RefSeq" id="WP_062467963.1">
    <property type="nucleotide sequence ID" value="NZ_BBYN01000005.1"/>
</dbReference>
<dbReference type="Proteomes" id="UP000188993">
    <property type="component" value="Chromosome"/>
</dbReference>
<dbReference type="GO" id="GO:0046872">
    <property type="term" value="F:metal ion binding"/>
    <property type="evidence" value="ECO:0007669"/>
    <property type="project" value="UniProtKB-KW"/>
</dbReference>
<dbReference type="GO" id="GO:0030288">
    <property type="term" value="C:outer membrane-bounded periplasmic space"/>
    <property type="evidence" value="ECO:0007669"/>
    <property type="project" value="TreeGrafter"/>
</dbReference>
<dbReference type="InterPro" id="IPR025997">
    <property type="entry name" value="SBP_2_dom"/>
</dbReference>
<evidence type="ECO:0000256" key="8">
    <source>
        <dbReference type="ARBA" id="ARBA00034323"/>
    </source>
</evidence>
<protein>
    <recommendedName>
        <fullName evidence="9">D-galactose/methyl-galactoside binding periplasmic protein MglB</fullName>
    </recommendedName>
</protein>
<dbReference type="AlphaFoldDB" id="A0A1S6IM33"/>
<keyword evidence="4" id="KW-0479">Metal-binding</keyword>
<evidence type="ECO:0000256" key="6">
    <source>
        <dbReference type="ARBA" id="ARBA00022764"/>
    </source>
</evidence>
<keyword evidence="3" id="KW-0762">Sugar transport</keyword>
<feature type="chain" id="PRO_5039384337" description="D-galactose/methyl-galactoside binding periplasmic protein MglB" evidence="10">
    <location>
        <begin position="22"/>
        <end position="350"/>
    </location>
</feature>
<evidence type="ECO:0000256" key="1">
    <source>
        <dbReference type="ARBA" id="ARBA00004196"/>
    </source>
</evidence>
<dbReference type="KEGG" id="jda:BW727_100186"/>
<dbReference type="InterPro" id="IPR050555">
    <property type="entry name" value="Bact_Solute-Bind_Prot2"/>
</dbReference>
<gene>
    <name evidence="12" type="primary">mglB</name>
    <name evidence="12" type="ORF">BW727_100186</name>
</gene>
<dbReference type="CDD" id="cd01539">
    <property type="entry name" value="PBP1_GGBP"/>
    <property type="match status" value="1"/>
</dbReference>
<evidence type="ECO:0000256" key="10">
    <source>
        <dbReference type="SAM" id="SignalP"/>
    </source>
</evidence>
<dbReference type="EMBL" id="CP019728">
    <property type="protein sequence ID" value="AQS52595.1"/>
    <property type="molecule type" value="Genomic_DNA"/>
</dbReference>
<evidence type="ECO:0000256" key="3">
    <source>
        <dbReference type="ARBA" id="ARBA00022597"/>
    </source>
</evidence>
<dbReference type="InterPro" id="IPR044085">
    <property type="entry name" value="MglB-like_PBP1"/>
</dbReference>
<feature type="signal peptide" evidence="10">
    <location>
        <begin position="1"/>
        <end position="21"/>
    </location>
</feature>
<dbReference type="SUPFAM" id="SSF53822">
    <property type="entry name" value="Periplasmic binding protein-like I"/>
    <property type="match status" value="1"/>
</dbReference>
<evidence type="ECO:0000259" key="11">
    <source>
        <dbReference type="Pfam" id="PF13407"/>
    </source>
</evidence>
<proteinExistence type="predicted"/>
<accession>A0A1S6IM33</accession>
<dbReference type="Pfam" id="PF13407">
    <property type="entry name" value="Peripla_BP_4"/>
    <property type="match status" value="1"/>
</dbReference>
<keyword evidence="13" id="KW-1185">Reference proteome</keyword>
<evidence type="ECO:0000256" key="9">
    <source>
        <dbReference type="ARBA" id="ARBA00034344"/>
    </source>
</evidence>
<evidence type="ECO:0000256" key="7">
    <source>
        <dbReference type="ARBA" id="ARBA00022837"/>
    </source>
</evidence>
<organism evidence="12 13">
    <name type="scientific">Jeotgalibaca dankookensis</name>
    <dbReference type="NCBI Taxonomy" id="708126"/>
    <lineage>
        <taxon>Bacteria</taxon>
        <taxon>Bacillati</taxon>
        <taxon>Bacillota</taxon>
        <taxon>Bacilli</taxon>
        <taxon>Lactobacillales</taxon>
        <taxon>Carnobacteriaceae</taxon>
        <taxon>Jeotgalibaca</taxon>
    </lineage>
</organism>
<dbReference type="Gene3D" id="3.40.50.2300">
    <property type="match status" value="2"/>
</dbReference>
<comment type="subcellular location">
    <subcellularLocation>
        <location evidence="1">Cell envelope</location>
    </subcellularLocation>
</comment>
<dbReference type="PROSITE" id="PS51257">
    <property type="entry name" value="PROKAR_LIPOPROTEIN"/>
    <property type="match status" value="1"/>
</dbReference>
<evidence type="ECO:0000313" key="13">
    <source>
        <dbReference type="Proteomes" id="UP000188993"/>
    </source>
</evidence>
<dbReference type="GO" id="GO:0030246">
    <property type="term" value="F:carbohydrate binding"/>
    <property type="evidence" value="ECO:0007669"/>
    <property type="project" value="InterPro"/>
</dbReference>
<keyword evidence="7" id="KW-0106">Calcium</keyword>
<comment type="subunit">
    <text evidence="8">The ABC transporter complex is composed of one ATP-binding protein (MglA), two transmembrane proteins (MglC) and a solute-binding protein (MglB).</text>
</comment>
<feature type="domain" description="Periplasmic binding protein" evidence="11">
    <location>
        <begin position="49"/>
        <end position="324"/>
    </location>
</feature>
<dbReference type="PANTHER" id="PTHR30036:SF2">
    <property type="entry name" value="D-GALACTOSE_METHYL-GALACTOSIDE BINDING PERIPLASMIC PROTEIN MGLB"/>
    <property type="match status" value="1"/>
</dbReference>
<evidence type="ECO:0000256" key="5">
    <source>
        <dbReference type="ARBA" id="ARBA00022729"/>
    </source>
</evidence>
<sequence>MTNWKKRLFHTMTISSVALLAACGGASDEAVSSEVTSTNEVVSGAPTLGVTFYQYADTYISSVRQALENVGNEAGELNLALNDAQGDQATQNDQLDVMIEQGVDGLAVNIVDVGAVQTVIDKASNNELPIIFFNREPDQSILSSYDHARFVGTKPEEAGILQGEMAAELWNSDDSYDKNNDGVMNYVMLTGDAENPEAIARTEYSVKSVEEEGIEVKELGQQVANWNADQAYTAVSAWISREGDNIEMIFANNDSMASGAISALQAAGYNTGDGPFIPVFGVDATDEAKQLISDGYMSGTVEQDGEAMAQAIHAMGKNALEGKEFLDGTDLEYDETGISVRIPYQKYSGE</sequence>
<dbReference type="InterPro" id="IPR028082">
    <property type="entry name" value="Peripla_BP_I"/>
</dbReference>